<dbReference type="AlphaFoldDB" id="A0A6A5XJD7"/>
<dbReference type="OrthoDB" id="4069699at2759"/>
<evidence type="ECO:0000256" key="12">
    <source>
        <dbReference type="RuleBase" id="RU003405"/>
    </source>
</evidence>
<dbReference type="InterPro" id="IPR001252">
    <property type="entry name" value="Malate_DH_AS"/>
</dbReference>
<dbReference type="FunFam" id="3.40.50.720:FF:000013">
    <property type="entry name" value="Malate dehydrogenase"/>
    <property type="match status" value="1"/>
</dbReference>
<dbReference type="InterPro" id="IPR001236">
    <property type="entry name" value="Lactate/malate_DH_N"/>
</dbReference>
<dbReference type="Gene3D" id="3.40.50.720">
    <property type="entry name" value="NAD(P)-binding Rossmann-like Domain"/>
    <property type="match status" value="1"/>
</dbReference>
<dbReference type="InterPro" id="IPR022383">
    <property type="entry name" value="Lactate/malate_DH_C"/>
</dbReference>
<protein>
    <recommendedName>
        <fullName evidence="3 12">Malate dehydrogenase</fullName>
        <ecNumber evidence="3 12">1.1.1.37</ecNumber>
    </recommendedName>
</protein>
<feature type="binding site" evidence="10">
    <location>
        <begin position="8"/>
        <end position="14"/>
    </location>
    <ligand>
        <name>NAD(+)</name>
        <dbReference type="ChEBI" id="CHEBI:57540"/>
    </ligand>
</feature>
<dbReference type="RefSeq" id="XP_033381276.1">
    <property type="nucleotide sequence ID" value="XM_033526099.1"/>
</dbReference>
<dbReference type="EC" id="1.1.1.37" evidence="3 12"/>
<dbReference type="GO" id="GO:0030060">
    <property type="term" value="F:L-malate dehydrogenase (NAD+) activity"/>
    <property type="evidence" value="ECO:0007669"/>
    <property type="project" value="UniProtKB-EC"/>
</dbReference>
<keyword evidence="5 11" id="KW-0560">Oxidoreductase</keyword>
<evidence type="ECO:0000313" key="16">
    <source>
        <dbReference type="Proteomes" id="UP000799778"/>
    </source>
</evidence>
<proteinExistence type="inferred from homology"/>
<evidence type="ECO:0000256" key="11">
    <source>
        <dbReference type="RuleBase" id="RU003369"/>
    </source>
</evidence>
<evidence type="ECO:0000259" key="13">
    <source>
        <dbReference type="Pfam" id="PF00056"/>
    </source>
</evidence>
<keyword evidence="6 10" id="KW-0520">NAD</keyword>
<dbReference type="InterPro" id="IPR036291">
    <property type="entry name" value="NAD(P)-bd_dom_sf"/>
</dbReference>
<dbReference type="GeneID" id="54283496"/>
<dbReference type="Gene3D" id="3.90.110.10">
    <property type="entry name" value="Lactate dehydrogenase/glycoside hydrolase, family 4, C-terminal"/>
    <property type="match status" value="1"/>
</dbReference>
<gene>
    <name evidence="15" type="ORF">BU24DRAFT_412249</name>
</gene>
<dbReference type="PROSITE" id="PS00068">
    <property type="entry name" value="MDH"/>
    <property type="match status" value="1"/>
</dbReference>
<evidence type="ECO:0000256" key="10">
    <source>
        <dbReference type="PIRSR" id="PIRSR000102-3"/>
    </source>
</evidence>
<dbReference type="GO" id="GO:0005829">
    <property type="term" value="C:cytosol"/>
    <property type="evidence" value="ECO:0007669"/>
    <property type="project" value="TreeGrafter"/>
</dbReference>
<dbReference type="GO" id="GO:0006108">
    <property type="term" value="P:malate metabolic process"/>
    <property type="evidence" value="ECO:0007669"/>
    <property type="project" value="InterPro"/>
</dbReference>
<evidence type="ECO:0000256" key="1">
    <source>
        <dbReference type="ARBA" id="ARBA00008824"/>
    </source>
</evidence>
<organism evidence="15 16">
    <name type="scientific">Aaosphaeria arxii CBS 175.79</name>
    <dbReference type="NCBI Taxonomy" id="1450172"/>
    <lineage>
        <taxon>Eukaryota</taxon>
        <taxon>Fungi</taxon>
        <taxon>Dikarya</taxon>
        <taxon>Ascomycota</taxon>
        <taxon>Pezizomycotina</taxon>
        <taxon>Dothideomycetes</taxon>
        <taxon>Pleosporomycetidae</taxon>
        <taxon>Pleosporales</taxon>
        <taxon>Pleosporales incertae sedis</taxon>
        <taxon>Aaosphaeria</taxon>
    </lineage>
</organism>
<dbReference type="InterPro" id="IPR010097">
    <property type="entry name" value="Malate_DH_type1"/>
</dbReference>
<evidence type="ECO:0000256" key="5">
    <source>
        <dbReference type="ARBA" id="ARBA00023002"/>
    </source>
</evidence>
<dbReference type="SUPFAM" id="SSF51735">
    <property type="entry name" value="NAD(P)-binding Rossmann-fold domains"/>
    <property type="match status" value="1"/>
</dbReference>
<evidence type="ECO:0000256" key="7">
    <source>
        <dbReference type="ARBA" id="ARBA00048313"/>
    </source>
</evidence>
<dbReference type="CDD" id="cd01337">
    <property type="entry name" value="MDH_glyoxysomal_mitochondrial"/>
    <property type="match status" value="1"/>
</dbReference>
<dbReference type="PIRSF" id="PIRSF000102">
    <property type="entry name" value="Lac_mal_DH"/>
    <property type="match status" value="1"/>
</dbReference>
<feature type="binding site" evidence="10">
    <location>
        <position position="34"/>
    </location>
    <ligand>
        <name>NAD(+)</name>
        <dbReference type="ChEBI" id="CHEBI:57540"/>
    </ligand>
</feature>
<keyword evidence="16" id="KW-1185">Reference proteome</keyword>
<feature type="binding site" evidence="10">
    <location>
        <begin position="118"/>
        <end position="120"/>
    </location>
    <ligand>
        <name>NAD(+)</name>
        <dbReference type="ChEBI" id="CHEBI:57540"/>
    </ligand>
</feature>
<reference evidence="15" key="1">
    <citation type="journal article" date="2020" name="Stud. Mycol.">
        <title>101 Dothideomycetes genomes: a test case for predicting lifestyles and emergence of pathogens.</title>
        <authorList>
            <person name="Haridas S."/>
            <person name="Albert R."/>
            <person name="Binder M."/>
            <person name="Bloem J."/>
            <person name="Labutti K."/>
            <person name="Salamov A."/>
            <person name="Andreopoulos B."/>
            <person name="Baker S."/>
            <person name="Barry K."/>
            <person name="Bills G."/>
            <person name="Bluhm B."/>
            <person name="Cannon C."/>
            <person name="Castanera R."/>
            <person name="Culley D."/>
            <person name="Daum C."/>
            <person name="Ezra D."/>
            <person name="Gonzalez J."/>
            <person name="Henrissat B."/>
            <person name="Kuo A."/>
            <person name="Liang C."/>
            <person name="Lipzen A."/>
            <person name="Lutzoni F."/>
            <person name="Magnuson J."/>
            <person name="Mondo S."/>
            <person name="Nolan M."/>
            <person name="Ohm R."/>
            <person name="Pangilinan J."/>
            <person name="Park H.-J."/>
            <person name="Ramirez L."/>
            <person name="Alfaro M."/>
            <person name="Sun H."/>
            <person name="Tritt A."/>
            <person name="Yoshinaga Y."/>
            <person name="Zwiers L.-H."/>
            <person name="Turgeon B."/>
            <person name="Goodwin S."/>
            <person name="Spatafora J."/>
            <person name="Crous P."/>
            <person name="Grigoriev I."/>
        </authorList>
    </citation>
    <scope>NUCLEOTIDE SEQUENCE</scope>
    <source>
        <strain evidence="15">CBS 175.79</strain>
    </source>
</reference>
<feature type="domain" description="Lactate/malate dehydrogenase C-terminal" evidence="14">
    <location>
        <begin position="148"/>
        <end position="322"/>
    </location>
</feature>
<name>A0A6A5XJD7_9PLEO</name>
<dbReference type="FunFam" id="3.90.110.10:FF:000009">
    <property type="entry name" value="Malate dehydrogenase"/>
    <property type="match status" value="1"/>
</dbReference>
<evidence type="ECO:0000256" key="8">
    <source>
        <dbReference type="PIRSR" id="PIRSR000102-1"/>
    </source>
</evidence>
<feature type="binding site" evidence="9">
    <location>
        <position position="154"/>
    </location>
    <ligand>
        <name>substrate</name>
    </ligand>
</feature>
<dbReference type="GO" id="GO:0006099">
    <property type="term" value="P:tricarboxylic acid cycle"/>
    <property type="evidence" value="ECO:0007669"/>
    <property type="project" value="UniProtKB-KW"/>
</dbReference>
<evidence type="ECO:0000256" key="4">
    <source>
        <dbReference type="ARBA" id="ARBA00022532"/>
    </source>
</evidence>
<evidence type="ECO:0000256" key="9">
    <source>
        <dbReference type="PIRSR" id="PIRSR000102-2"/>
    </source>
</evidence>
<dbReference type="InterPro" id="IPR001557">
    <property type="entry name" value="L-lactate/malate_DH"/>
</dbReference>
<dbReference type="PANTHER" id="PTHR11540">
    <property type="entry name" value="MALATE AND LACTATE DEHYDROGENASE"/>
    <property type="match status" value="1"/>
</dbReference>
<feature type="binding site" evidence="9">
    <location>
        <position position="88"/>
    </location>
    <ligand>
        <name>substrate</name>
    </ligand>
</feature>
<comment type="similarity">
    <text evidence="1">Belongs to the LDH/MDH superfamily. MDH type 1 family.</text>
</comment>
<dbReference type="PANTHER" id="PTHR11540:SF16">
    <property type="entry name" value="MALATE DEHYDROGENASE, MITOCHONDRIAL"/>
    <property type="match status" value="1"/>
</dbReference>
<feature type="binding site" evidence="9">
    <location>
        <position position="120"/>
    </location>
    <ligand>
        <name>substrate</name>
    </ligand>
</feature>
<dbReference type="EMBL" id="ML978072">
    <property type="protein sequence ID" value="KAF2012937.1"/>
    <property type="molecule type" value="Genomic_DNA"/>
</dbReference>
<feature type="binding site" evidence="10">
    <location>
        <position position="95"/>
    </location>
    <ligand>
        <name>NAD(+)</name>
        <dbReference type="ChEBI" id="CHEBI:57540"/>
    </ligand>
</feature>
<feature type="binding site" evidence="10">
    <location>
        <position position="230"/>
    </location>
    <ligand>
        <name>NAD(+)</name>
        <dbReference type="ChEBI" id="CHEBI:57540"/>
    </ligand>
</feature>
<comment type="catalytic activity">
    <reaction evidence="7 12">
        <text>(S)-malate + NAD(+) = oxaloacetate + NADH + H(+)</text>
        <dbReference type="Rhea" id="RHEA:21432"/>
        <dbReference type="ChEBI" id="CHEBI:15378"/>
        <dbReference type="ChEBI" id="CHEBI:15589"/>
        <dbReference type="ChEBI" id="CHEBI:16452"/>
        <dbReference type="ChEBI" id="CHEBI:57540"/>
        <dbReference type="ChEBI" id="CHEBI:57945"/>
        <dbReference type="EC" id="1.1.1.37"/>
    </reaction>
</comment>
<evidence type="ECO:0000313" key="15">
    <source>
        <dbReference type="EMBL" id="KAF2012937.1"/>
    </source>
</evidence>
<accession>A0A6A5XJD7</accession>
<evidence type="ECO:0000256" key="3">
    <source>
        <dbReference type="ARBA" id="ARBA00012995"/>
    </source>
</evidence>
<dbReference type="SUPFAM" id="SSF56327">
    <property type="entry name" value="LDH C-terminal domain-like"/>
    <property type="match status" value="1"/>
</dbReference>
<evidence type="ECO:0000256" key="6">
    <source>
        <dbReference type="ARBA" id="ARBA00023027"/>
    </source>
</evidence>
<evidence type="ECO:0000259" key="14">
    <source>
        <dbReference type="Pfam" id="PF02866"/>
    </source>
</evidence>
<comment type="subunit">
    <text evidence="2">Homodimer.</text>
</comment>
<dbReference type="Pfam" id="PF00056">
    <property type="entry name" value="Ldh_1_N"/>
    <property type="match status" value="1"/>
</dbReference>
<dbReference type="Pfam" id="PF02866">
    <property type="entry name" value="Ldh_1_C"/>
    <property type="match status" value="1"/>
</dbReference>
<evidence type="ECO:0000256" key="2">
    <source>
        <dbReference type="ARBA" id="ARBA00011738"/>
    </source>
</evidence>
<dbReference type="NCBIfam" id="TIGR01772">
    <property type="entry name" value="MDH_euk_gproteo"/>
    <property type="match status" value="1"/>
</dbReference>
<keyword evidence="4 12" id="KW-0816">Tricarboxylic acid cycle</keyword>
<sequence length="329" mass="34630">MTKVAVLGASGQIGQPLSLLLKSSRLVTELRLYDIVHAVGVATDLNHIDTPAKVSGYLPEDNGLEKALTGAELVIIPAGIARKPGMTRDDLFKTNATVIADLLSGVAKFCPTAFVAIITNPVNSTVPIAVEVLKNAGVFNPRKVFGVTTLDVVRASTFVAHTLGEEDPQKFKVPVVGGHSGATILPLFSQSQPPVELTKEQLDAITYRVQFGGDEIVKSKAGAGSATTCMAYAGFRFAQAIIKASKGETGIVEPAYVYLPGVPNGEQIAKTLDVEYFAVPIEFGTEGAVKAFPVGKLSAYEQDLLKTAVRELKGNIAKGEAHVRGGSLS</sequence>
<dbReference type="Proteomes" id="UP000799778">
    <property type="component" value="Unassembled WGS sequence"/>
</dbReference>
<feature type="active site" description="Proton acceptor" evidence="8">
    <location>
        <position position="179"/>
    </location>
</feature>
<feature type="domain" description="Lactate/malate dehydrogenase N-terminal" evidence="13">
    <location>
        <begin position="2"/>
        <end position="146"/>
    </location>
</feature>
<dbReference type="InterPro" id="IPR015955">
    <property type="entry name" value="Lactate_DH/Glyco_Ohase_4_C"/>
</dbReference>
<feature type="binding site" evidence="9">
    <location>
        <position position="82"/>
    </location>
    <ligand>
        <name>substrate</name>
    </ligand>
</feature>